<dbReference type="AlphaFoldDB" id="A0A384JE46"/>
<keyword evidence="1" id="KW-1133">Transmembrane helix</keyword>
<reference evidence="2 3" key="2">
    <citation type="journal article" date="2012" name="Eukaryot. Cell">
        <title>Genome update of Botrytis cinerea strains B05.10 and T4.</title>
        <authorList>
            <person name="Staats M."/>
            <person name="van Kan J.A."/>
        </authorList>
    </citation>
    <scope>NUCLEOTIDE SEQUENCE [LARGE SCALE GENOMIC DNA]</scope>
    <source>
        <strain evidence="2 3">B05.10</strain>
    </source>
</reference>
<dbReference type="EMBL" id="CP009807">
    <property type="protein sequence ID" value="ATZ48687.1"/>
    <property type="molecule type" value="Genomic_DNA"/>
</dbReference>
<dbReference type="RefSeq" id="XP_024548004.1">
    <property type="nucleotide sequence ID" value="XM_024692229.1"/>
</dbReference>
<accession>A0A384JE46</accession>
<keyword evidence="3" id="KW-1185">Reference proteome</keyword>
<reference evidence="2 3" key="1">
    <citation type="journal article" date="2011" name="PLoS Genet.">
        <title>Genomic analysis of the necrotrophic fungal pathogens Sclerotinia sclerotiorum and Botrytis cinerea.</title>
        <authorList>
            <person name="Amselem J."/>
            <person name="Cuomo C.A."/>
            <person name="van Kan J.A."/>
            <person name="Viaud M."/>
            <person name="Benito E.P."/>
            <person name="Couloux A."/>
            <person name="Coutinho P.M."/>
            <person name="de Vries R.P."/>
            <person name="Dyer P.S."/>
            <person name="Fillinger S."/>
            <person name="Fournier E."/>
            <person name="Gout L."/>
            <person name="Hahn M."/>
            <person name="Kohn L."/>
            <person name="Lapalu N."/>
            <person name="Plummer K.M."/>
            <person name="Pradier J.M."/>
            <person name="Quevillon E."/>
            <person name="Sharon A."/>
            <person name="Simon A."/>
            <person name="ten Have A."/>
            <person name="Tudzynski B."/>
            <person name="Tudzynski P."/>
            <person name="Wincker P."/>
            <person name="Andrew M."/>
            <person name="Anthouard V."/>
            <person name="Beever R.E."/>
            <person name="Beffa R."/>
            <person name="Benoit I."/>
            <person name="Bouzid O."/>
            <person name="Brault B."/>
            <person name="Chen Z."/>
            <person name="Choquer M."/>
            <person name="Collemare J."/>
            <person name="Cotton P."/>
            <person name="Danchin E.G."/>
            <person name="Da Silva C."/>
            <person name="Gautier A."/>
            <person name="Giraud C."/>
            <person name="Giraud T."/>
            <person name="Gonzalez C."/>
            <person name="Grossetete S."/>
            <person name="Guldener U."/>
            <person name="Henrissat B."/>
            <person name="Howlett B.J."/>
            <person name="Kodira C."/>
            <person name="Kretschmer M."/>
            <person name="Lappartient A."/>
            <person name="Leroch M."/>
            <person name="Levis C."/>
            <person name="Mauceli E."/>
            <person name="Neuveglise C."/>
            <person name="Oeser B."/>
            <person name="Pearson M."/>
            <person name="Poulain J."/>
            <person name="Poussereau N."/>
            <person name="Quesneville H."/>
            <person name="Rascle C."/>
            <person name="Schumacher J."/>
            <person name="Segurens B."/>
            <person name="Sexton A."/>
            <person name="Silva E."/>
            <person name="Sirven C."/>
            <person name="Soanes D.M."/>
            <person name="Talbot N.J."/>
            <person name="Templeton M."/>
            <person name="Yandava C."/>
            <person name="Yarden O."/>
            <person name="Zeng Q."/>
            <person name="Rollins J.A."/>
            <person name="Lebrun M.H."/>
            <person name="Dickman M."/>
        </authorList>
    </citation>
    <scope>NUCLEOTIDE SEQUENCE [LARGE SCALE GENOMIC DNA]</scope>
    <source>
        <strain evidence="2 3">B05.10</strain>
    </source>
</reference>
<feature type="transmembrane region" description="Helical" evidence="1">
    <location>
        <begin position="51"/>
        <end position="68"/>
    </location>
</feature>
<protein>
    <submittedName>
        <fullName evidence="2">Uncharacterized protein</fullName>
    </submittedName>
</protein>
<keyword evidence="1" id="KW-0812">Transmembrane</keyword>
<dbReference type="Proteomes" id="UP000001798">
    <property type="component" value="Chromosome 3"/>
</dbReference>
<evidence type="ECO:0000313" key="2">
    <source>
        <dbReference type="EMBL" id="ATZ48687.1"/>
    </source>
</evidence>
<dbReference type="KEGG" id="bfu:BCIN_03g08720"/>
<dbReference type="VEuPathDB" id="FungiDB:Bcin03g08720"/>
<dbReference type="GeneID" id="5435423"/>
<proteinExistence type="predicted"/>
<feature type="transmembrane region" description="Helical" evidence="1">
    <location>
        <begin position="321"/>
        <end position="339"/>
    </location>
</feature>
<evidence type="ECO:0000313" key="3">
    <source>
        <dbReference type="Proteomes" id="UP000001798"/>
    </source>
</evidence>
<keyword evidence="1" id="KW-0472">Membrane</keyword>
<feature type="transmembrane region" description="Helical" evidence="1">
    <location>
        <begin position="227"/>
        <end position="246"/>
    </location>
</feature>
<feature type="transmembrane region" description="Helical" evidence="1">
    <location>
        <begin position="202"/>
        <end position="221"/>
    </location>
</feature>
<gene>
    <name evidence="2" type="ORF">BCIN_03g08720</name>
</gene>
<feature type="transmembrane region" description="Helical" evidence="1">
    <location>
        <begin position="80"/>
        <end position="100"/>
    </location>
</feature>
<evidence type="ECO:0000256" key="1">
    <source>
        <dbReference type="SAM" id="Phobius"/>
    </source>
</evidence>
<reference evidence="2 3" key="3">
    <citation type="journal article" date="2017" name="Mol. Plant Pathol.">
        <title>A gapless genome sequence of the fungus Botrytis cinerea.</title>
        <authorList>
            <person name="Van Kan J.A."/>
            <person name="Stassen J.H."/>
            <person name="Mosbach A."/>
            <person name="Van Der Lee T.A."/>
            <person name="Faino L."/>
            <person name="Farmer A.D."/>
            <person name="Papasotiriou D.G."/>
            <person name="Zhou S."/>
            <person name="Seidl M.F."/>
            <person name="Cottam E."/>
            <person name="Edel D."/>
            <person name="Hahn M."/>
            <person name="Schwartz D.C."/>
            <person name="Dietrich R.A."/>
            <person name="Widdison S."/>
            <person name="Scalliet G."/>
        </authorList>
    </citation>
    <scope>NUCLEOTIDE SEQUENCE [LARGE SCALE GENOMIC DNA]</scope>
    <source>
        <strain evidence="2 3">B05.10</strain>
    </source>
</reference>
<organism evidence="2 3">
    <name type="scientific">Botryotinia fuckeliana (strain B05.10)</name>
    <name type="common">Noble rot fungus</name>
    <name type="synonym">Botrytis cinerea</name>
    <dbReference type="NCBI Taxonomy" id="332648"/>
    <lineage>
        <taxon>Eukaryota</taxon>
        <taxon>Fungi</taxon>
        <taxon>Dikarya</taxon>
        <taxon>Ascomycota</taxon>
        <taxon>Pezizomycotina</taxon>
        <taxon>Leotiomycetes</taxon>
        <taxon>Helotiales</taxon>
        <taxon>Sclerotiniaceae</taxon>
        <taxon>Botrytis</taxon>
    </lineage>
</organism>
<dbReference type="OrthoDB" id="3538897at2759"/>
<name>A0A384JE46_BOTFB</name>
<feature type="transmembrane region" description="Helical" evidence="1">
    <location>
        <begin position="112"/>
        <end position="131"/>
    </location>
</feature>
<sequence>MDNLTECPVPPFWDIFEKFVEQGVCDASEFSNKEIRETVSLLSTDGTMSPLQFDLSYILSMVLGFLVLMQSSLLSSPSNLMWLMTSVLSTLYKFIMEPYITVYKLVGPGRLAYLAFETFSIFLFIAFCCLYRGSITSLGLTVKFLPREAAESIIGVKLTVPKDEKNRMLGENTRIMTISTGFIDKCKKMVANLRASVKWTHAALALFFALIIQIPAVSANAQLTPGIVYQCFVSAAGVSLACCQYMKAAVISMAQRMSEILLSQYQKAMANLSNSTASLNEKFRQEIRGESHSMKEVGGEYEVVYDSEAAARARFRFFNRIARGILFFLFQAWFTYRLMPYISHLLRQRYRPRPRQ</sequence>